<dbReference type="EMBL" id="JACBGI020000002">
    <property type="protein sequence ID" value="MBF6057161.1"/>
    <property type="molecule type" value="Genomic_DNA"/>
</dbReference>
<dbReference type="InterPro" id="IPR004143">
    <property type="entry name" value="BPL_LPL_catalytic"/>
</dbReference>
<dbReference type="PROSITE" id="PS01313">
    <property type="entry name" value="LIPB"/>
    <property type="match status" value="1"/>
</dbReference>
<comment type="similarity">
    <text evidence="5 6">Belongs to the LipB family.</text>
</comment>
<name>A0ABS0BTJ3_9GAMM</name>
<evidence type="ECO:0000256" key="4">
    <source>
        <dbReference type="ARBA" id="ARBA00024732"/>
    </source>
</evidence>
<evidence type="ECO:0000313" key="8">
    <source>
        <dbReference type="EMBL" id="MBF6057161.1"/>
    </source>
</evidence>
<evidence type="ECO:0000256" key="1">
    <source>
        <dbReference type="ARBA" id="ARBA00004821"/>
    </source>
</evidence>
<dbReference type="Pfam" id="PF21948">
    <property type="entry name" value="LplA-B_cat"/>
    <property type="match status" value="1"/>
</dbReference>
<proteinExistence type="inferred from homology"/>
<evidence type="ECO:0000256" key="2">
    <source>
        <dbReference type="ARBA" id="ARBA00022679"/>
    </source>
</evidence>
<dbReference type="InterPro" id="IPR020605">
    <property type="entry name" value="Octanoyltransferase_CS"/>
</dbReference>
<feature type="domain" description="BPL/LPL catalytic" evidence="7">
    <location>
        <begin position="29"/>
        <end position="208"/>
    </location>
</feature>
<feature type="binding site" evidence="5">
    <location>
        <begin position="149"/>
        <end position="151"/>
    </location>
    <ligand>
        <name>substrate</name>
    </ligand>
</feature>
<dbReference type="NCBIfam" id="NF010922">
    <property type="entry name" value="PRK14342.1"/>
    <property type="match status" value="1"/>
</dbReference>
<dbReference type="InterPro" id="IPR000544">
    <property type="entry name" value="Octanoyltransferase"/>
</dbReference>
<evidence type="ECO:0000256" key="3">
    <source>
        <dbReference type="ARBA" id="ARBA00023315"/>
    </source>
</evidence>
<feature type="binding site" evidence="5">
    <location>
        <begin position="69"/>
        <end position="76"/>
    </location>
    <ligand>
        <name>substrate</name>
    </ligand>
</feature>
<keyword evidence="5" id="KW-0963">Cytoplasm</keyword>
<comment type="catalytic activity">
    <reaction evidence="5 6">
        <text>octanoyl-[ACP] + L-lysyl-[protein] = N(6)-octanoyl-L-lysyl-[protein] + holo-[ACP] + H(+)</text>
        <dbReference type="Rhea" id="RHEA:17665"/>
        <dbReference type="Rhea" id="RHEA-COMP:9636"/>
        <dbReference type="Rhea" id="RHEA-COMP:9685"/>
        <dbReference type="Rhea" id="RHEA-COMP:9752"/>
        <dbReference type="Rhea" id="RHEA-COMP:9928"/>
        <dbReference type="ChEBI" id="CHEBI:15378"/>
        <dbReference type="ChEBI" id="CHEBI:29969"/>
        <dbReference type="ChEBI" id="CHEBI:64479"/>
        <dbReference type="ChEBI" id="CHEBI:78463"/>
        <dbReference type="ChEBI" id="CHEBI:78809"/>
        <dbReference type="EC" id="2.3.1.181"/>
    </reaction>
</comment>
<dbReference type="SUPFAM" id="SSF55681">
    <property type="entry name" value="Class II aaRS and biotin synthetases"/>
    <property type="match status" value="1"/>
</dbReference>
<dbReference type="InterPro" id="IPR045864">
    <property type="entry name" value="aa-tRNA-synth_II/BPL/LPL"/>
</dbReference>
<comment type="subcellular location">
    <subcellularLocation>
        <location evidence="5">Cytoplasm</location>
    </subcellularLocation>
</comment>
<dbReference type="RefSeq" id="WP_194947526.1">
    <property type="nucleotide sequence ID" value="NZ_JACBGI020000002.1"/>
</dbReference>
<accession>A0ABS0BTJ3</accession>
<evidence type="ECO:0000259" key="7">
    <source>
        <dbReference type="PROSITE" id="PS51733"/>
    </source>
</evidence>
<evidence type="ECO:0000256" key="6">
    <source>
        <dbReference type="PIRNR" id="PIRNR016262"/>
    </source>
</evidence>
<dbReference type="PANTHER" id="PTHR10993:SF7">
    <property type="entry name" value="LIPOYLTRANSFERASE 2, MITOCHONDRIAL-RELATED"/>
    <property type="match status" value="1"/>
</dbReference>
<dbReference type="GO" id="GO:0033819">
    <property type="term" value="F:lipoyl(octanoyl) transferase activity"/>
    <property type="evidence" value="ECO:0007669"/>
    <property type="project" value="UniProtKB-EC"/>
</dbReference>
<feature type="site" description="Lowers pKa of active site Cys" evidence="5">
    <location>
        <position position="133"/>
    </location>
</feature>
<reference evidence="8 9" key="1">
    <citation type="submission" date="2020-06" db="EMBL/GenBank/DDBJ databases">
        <authorList>
            <person name="Scott K."/>
        </authorList>
    </citation>
    <scope>NUCLEOTIDE SEQUENCE [LARGE SCALE GENOMIC DNA]</scope>
    <source>
        <strain evidence="8 9">HH1</strain>
    </source>
</reference>
<keyword evidence="2 5" id="KW-0808">Transferase</keyword>
<comment type="miscellaneous">
    <text evidence="5">In the reaction, the free carboxyl group of octanoic acid is attached via an amide linkage to the epsilon-amino group of a specific lysine residue of lipoyl domains of lipoate-dependent enzymes.</text>
</comment>
<comment type="caution">
    <text evidence="8">The sequence shown here is derived from an EMBL/GenBank/DDBJ whole genome shotgun (WGS) entry which is preliminary data.</text>
</comment>
<gene>
    <name evidence="5 8" type="primary">lipB</name>
    <name evidence="8" type="ORF">H8792_002290</name>
</gene>
<dbReference type="PROSITE" id="PS51733">
    <property type="entry name" value="BPL_LPL_CATALYTIC"/>
    <property type="match status" value="1"/>
</dbReference>
<comment type="function">
    <text evidence="4 5 6">Catalyzes the transfer of endogenously produced octanoic acid from octanoyl-acyl-carrier-protein onto the lipoyl domains of lipoate-dependent enzymes. Lipoyl-ACP can also act as a substrate although octanoyl-ACP is likely to be the physiological substrate.</text>
</comment>
<evidence type="ECO:0000256" key="5">
    <source>
        <dbReference type="HAMAP-Rule" id="MF_00013"/>
    </source>
</evidence>
<reference evidence="8 9" key="2">
    <citation type="submission" date="2020-11" db="EMBL/GenBank/DDBJ databases">
        <title>Sulfur oxidizing isolate from Hospital Hole Sinkhole.</title>
        <authorList>
            <person name="Scott K.M."/>
        </authorList>
    </citation>
    <scope>NUCLEOTIDE SEQUENCE [LARGE SCALE GENOMIC DNA]</scope>
    <source>
        <strain evidence="8 9">HH1</strain>
    </source>
</reference>
<dbReference type="NCBIfam" id="TIGR00214">
    <property type="entry name" value="lipB"/>
    <property type="match status" value="1"/>
</dbReference>
<dbReference type="CDD" id="cd16444">
    <property type="entry name" value="LipB"/>
    <property type="match status" value="1"/>
</dbReference>
<comment type="pathway">
    <text evidence="1 5 6">Protein modification; protein lipoylation via endogenous pathway; protein N(6)-(lipoyl)lysine from octanoyl-[acyl-carrier-protein]: step 1/2.</text>
</comment>
<dbReference type="EC" id="2.3.1.181" evidence="5 6"/>
<organism evidence="8 9">
    <name type="scientific">Thiomicrorhabdus heinhorstiae</name>
    <dbReference type="NCBI Taxonomy" id="2748010"/>
    <lineage>
        <taxon>Bacteria</taxon>
        <taxon>Pseudomonadati</taxon>
        <taxon>Pseudomonadota</taxon>
        <taxon>Gammaproteobacteria</taxon>
        <taxon>Thiotrichales</taxon>
        <taxon>Piscirickettsiaceae</taxon>
        <taxon>Thiomicrorhabdus</taxon>
    </lineage>
</organism>
<evidence type="ECO:0000313" key="9">
    <source>
        <dbReference type="Proteomes" id="UP001193680"/>
    </source>
</evidence>
<sequence>MPIRIIHSGLQAYEQSWQAMQEYTSTRDDCSEDQIWIVEHPPVYTQGLNGKSEHLLYPDPSIPIVQTDRGGQITYHGPGQIILYVLIDLKRGKLGVRALVSLLEQAIVDFLSRYDIQAYADPDAPGVYVDGRKIASLGLKIRKQKSYHGLAFNFDMDLTPFKAINPCGLIDMQMVQFKELVDATSTPLFSQAALELAQILADLVEQSITQNSGENSAKQQEDAPSA</sequence>
<dbReference type="PANTHER" id="PTHR10993">
    <property type="entry name" value="OCTANOYLTRANSFERASE"/>
    <property type="match status" value="1"/>
</dbReference>
<keyword evidence="3 5" id="KW-0012">Acyltransferase</keyword>
<keyword evidence="9" id="KW-1185">Reference proteome</keyword>
<dbReference type="PIRSF" id="PIRSF016262">
    <property type="entry name" value="LPLase"/>
    <property type="match status" value="1"/>
</dbReference>
<protein>
    <recommendedName>
        <fullName evidence="5 6">Octanoyltransferase</fullName>
        <ecNumber evidence="5 6">2.3.1.181</ecNumber>
    </recommendedName>
    <alternativeName>
        <fullName evidence="5">Lipoate-protein ligase B</fullName>
    </alternativeName>
    <alternativeName>
        <fullName evidence="5">Lipoyl/octanoyl transferase</fullName>
    </alternativeName>
    <alternativeName>
        <fullName evidence="5">Octanoyl-[acyl-carrier-protein]-protein N-octanoyltransferase</fullName>
    </alternativeName>
</protein>
<dbReference type="Proteomes" id="UP001193680">
    <property type="component" value="Unassembled WGS sequence"/>
</dbReference>
<dbReference type="HAMAP" id="MF_00013">
    <property type="entry name" value="LipB"/>
    <property type="match status" value="1"/>
</dbReference>
<feature type="active site" description="Acyl-thioester intermediate" evidence="5">
    <location>
        <position position="167"/>
    </location>
</feature>
<dbReference type="Gene3D" id="3.30.930.10">
    <property type="entry name" value="Bira Bifunctional Protein, Domain 2"/>
    <property type="match status" value="1"/>
</dbReference>
<feature type="binding site" evidence="5">
    <location>
        <begin position="136"/>
        <end position="138"/>
    </location>
    <ligand>
        <name>substrate</name>
    </ligand>
</feature>